<evidence type="ECO:0000313" key="2">
    <source>
        <dbReference type="Proteomes" id="UP000827092"/>
    </source>
</evidence>
<proteinExistence type="predicted"/>
<dbReference type="EMBL" id="JAFNEN010000311">
    <property type="protein sequence ID" value="KAG8186145.1"/>
    <property type="molecule type" value="Genomic_DNA"/>
</dbReference>
<dbReference type="AlphaFoldDB" id="A0AAV6UPM7"/>
<dbReference type="Proteomes" id="UP000827092">
    <property type="component" value="Unassembled WGS sequence"/>
</dbReference>
<reference evidence="1 2" key="1">
    <citation type="journal article" date="2022" name="Nat. Ecol. Evol.">
        <title>A masculinizing supergene underlies an exaggerated male reproductive morph in a spider.</title>
        <authorList>
            <person name="Hendrickx F."/>
            <person name="De Corte Z."/>
            <person name="Sonet G."/>
            <person name="Van Belleghem S.M."/>
            <person name="Kostlbacher S."/>
            <person name="Vangestel C."/>
        </authorList>
    </citation>
    <scope>NUCLEOTIDE SEQUENCE [LARGE SCALE GENOMIC DNA]</scope>
    <source>
        <strain evidence="1">W744_W776</strain>
    </source>
</reference>
<organism evidence="1 2">
    <name type="scientific">Oedothorax gibbosus</name>
    <dbReference type="NCBI Taxonomy" id="931172"/>
    <lineage>
        <taxon>Eukaryota</taxon>
        <taxon>Metazoa</taxon>
        <taxon>Ecdysozoa</taxon>
        <taxon>Arthropoda</taxon>
        <taxon>Chelicerata</taxon>
        <taxon>Arachnida</taxon>
        <taxon>Araneae</taxon>
        <taxon>Araneomorphae</taxon>
        <taxon>Entelegynae</taxon>
        <taxon>Araneoidea</taxon>
        <taxon>Linyphiidae</taxon>
        <taxon>Erigoninae</taxon>
        <taxon>Oedothorax</taxon>
    </lineage>
</organism>
<evidence type="ECO:0000313" key="1">
    <source>
        <dbReference type="EMBL" id="KAG8186145.1"/>
    </source>
</evidence>
<accession>A0AAV6UPM7</accession>
<protein>
    <submittedName>
        <fullName evidence="1">Uncharacterized protein</fullName>
    </submittedName>
</protein>
<comment type="caution">
    <text evidence="1">The sequence shown here is derived from an EMBL/GenBank/DDBJ whole genome shotgun (WGS) entry which is preliminary data.</text>
</comment>
<sequence>MWSGCCVGQIEEYLKNRWRRLDSNDSTCLCQKNIPWSSPNSFHLEQGRTFSNDCKQCENKGLSRDQLWCCF</sequence>
<keyword evidence="2" id="KW-1185">Reference proteome</keyword>
<gene>
    <name evidence="1" type="ORF">JTE90_022733</name>
</gene>
<name>A0AAV6UPM7_9ARAC</name>